<dbReference type="GO" id="GO:0008360">
    <property type="term" value="P:regulation of cell shape"/>
    <property type="evidence" value="ECO:0007669"/>
    <property type="project" value="UniProtKB-UniRule"/>
</dbReference>
<protein>
    <submittedName>
        <fullName evidence="9">ErfK/YbiS/YcfS/YnhG</fullName>
    </submittedName>
</protein>
<dbReference type="GO" id="GO:0071972">
    <property type="term" value="F:peptidoglycan L,D-transpeptidase activity"/>
    <property type="evidence" value="ECO:0007669"/>
    <property type="project" value="TreeGrafter"/>
</dbReference>
<keyword evidence="3 6" id="KW-0133">Cell shape</keyword>
<dbReference type="EMBL" id="ACGK02000001">
    <property type="protein sequence ID" value="EGF23085.1"/>
    <property type="molecule type" value="Genomic_DNA"/>
</dbReference>
<dbReference type="eggNOG" id="COG1376">
    <property type="taxonomic scope" value="Bacteria"/>
</dbReference>
<keyword evidence="2" id="KW-0808">Transferase</keyword>
<dbReference type="PANTHER" id="PTHR30582:SF2">
    <property type="entry name" value="L,D-TRANSPEPTIDASE YCIB-RELATED"/>
    <property type="match status" value="1"/>
</dbReference>
<dbReference type="GO" id="GO:0071555">
    <property type="term" value="P:cell wall organization"/>
    <property type="evidence" value="ECO:0007669"/>
    <property type="project" value="UniProtKB-UniRule"/>
</dbReference>
<dbReference type="InterPro" id="IPR050979">
    <property type="entry name" value="LD-transpeptidase"/>
</dbReference>
<dbReference type="CDD" id="cd16913">
    <property type="entry name" value="YkuD_like"/>
    <property type="match status" value="1"/>
</dbReference>
<dbReference type="PROSITE" id="PS52029">
    <property type="entry name" value="LD_TPASE"/>
    <property type="match status" value="1"/>
</dbReference>
<sequence length="535" mass="59090">MKRSTFVPINLTIEVTLSKHAAHFASSNDTQNNPSKTITNLKTTQASNDTAVCTDLKTITSSEMNGSAQQDMHKKDTQTHKHLGRRIALAVFVLLILGYVGAGIYFTNHLMYRTTLNGQDVSYMDINTLATYLDKQLSTYTIHVSGLNFDMTLDQSQLNLNVDTQSCAEDVLKHNAAGFTWVQYVFQPQHINMQQQPSFDEDSVQSLITEQVNAFNTNATNPVNAYSQYDSSTQSFTIKDAQVGSALETKAVSDCVIHDIYELRSESLLDDSVLKQPTLTAQDPDLIAINNKANKALELSIALMYNQQQIATVDKTLLAQWMHVADPKTLSIDQSAVETWGKDNLHIKSNDAGVITKINYDKLNELLTQAVCNLDVHEITLPVKVLHTTPKGAPAETPGARELGRHIDVNLATQYARLYDESGDILWESWLVSGGNSTDHATPTGTFEIRAKARNQTLIGADTDKDGEPDYKSHVDYWMPFVGNMVGLHDAPWRSSFGGSIYKTNGSHGCVNLPPSKAAELFSLVHVGDSVVVHW</sequence>
<evidence type="ECO:0000256" key="3">
    <source>
        <dbReference type="ARBA" id="ARBA00022960"/>
    </source>
</evidence>
<feature type="transmembrane region" description="Helical" evidence="7">
    <location>
        <begin position="87"/>
        <end position="106"/>
    </location>
</feature>
<keyword evidence="7" id="KW-1133">Transmembrane helix</keyword>
<evidence type="ECO:0000256" key="1">
    <source>
        <dbReference type="ARBA" id="ARBA00004752"/>
    </source>
</evidence>
<dbReference type="Pfam" id="PF03734">
    <property type="entry name" value="YkuD"/>
    <property type="match status" value="1"/>
</dbReference>
<keyword evidence="5 6" id="KW-0961">Cell wall biogenesis/degradation</keyword>
<dbReference type="Proteomes" id="UP000005947">
    <property type="component" value="Unassembled WGS sequence"/>
</dbReference>
<dbReference type="SUPFAM" id="SSF141523">
    <property type="entry name" value="L,D-transpeptidase catalytic domain-like"/>
    <property type="match status" value="1"/>
</dbReference>
<keyword evidence="10" id="KW-1185">Reference proteome</keyword>
<name>F1T564_9ACTN</name>
<dbReference type="UniPathway" id="UPA00219"/>
<gene>
    <name evidence="9" type="ORF">HMPREF0091_10032</name>
</gene>
<evidence type="ECO:0000256" key="5">
    <source>
        <dbReference type="ARBA" id="ARBA00023316"/>
    </source>
</evidence>
<dbReference type="InterPro" id="IPR038063">
    <property type="entry name" value="Transpep_catalytic_dom"/>
</dbReference>
<evidence type="ECO:0000313" key="9">
    <source>
        <dbReference type="EMBL" id="EGF23085.1"/>
    </source>
</evidence>
<feature type="active site" description="Nucleophile" evidence="6">
    <location>
        <position position="510"/>
    </location>
</feature>
<dbReference type="GO" id="GO:0005576">
    <property type="term" value="C:extracellular region"/>
    <property type="evidence" value="ECO:0007669"/>
    <property type="project" value="TreeGrafter"/>
</dbReference>
<keyword evidence="7" id="KW-0812">Transmembrane</keyword>
<keyword evidence="4 6" id="KW-0573">Peptidoglycan synthesis</keyword>
<feature type="active site" description="Proton donor/acceptor" evidence="6">
    <location>
        <position position="489"/>
    </location>
</feature>
<evidence type="ECO:0000256" key="4">
    <source>
        <dbReference type="ARBA" id="ARBA00022984"/>
    </source>
</evidence>
<dbReference type="GO" id="GO:0016740">
    <property type="term" value="F:transferase activity"/>
    <property type="evidence" value="ECO:0007669"/>
    <property type="project" value="UniProtKB-KW"/>
</dbReference>
<dbReference type="InterPro" id="IPR005490">
    <property type="entry name" value="LD_TPept_cat_dom"/>
</dbReference>
<evidence type="ECO:0000256" key="6">
    <source>
        <dbReference type="PROSITE-ProRule" id="PRU01373"/>
    </source>
</evidence>
<dbReference type="Gene3D" id="2.40.440.10">
    <property type="entry name" value="L,D-transpeptidase catalytic domain-like"/>
    <property type="match status" value="1"/>
</dbReference>
<comment type="pathway">
    <text evidence="1 6">Cell wall biogenesis; peptidoglycan biosynthesis.</text>
</comment>
<reference evidence="9 10" key="1">
    <citation type="submission" date="2011-02" db="EMBL/GenBank/DDBJ databases">
        <authorList>
            <person name="Muzny D."/>
            <person name="Qin X."/>
            <person name="Buhay C."/>
            <person name="Dugan-Rocha S."/>
            <person name="Ding Y."/>
            <person name="Chen G."/>
            <person name="Hawes A."/>
            <person name="Holder M."/>
            <person name="Jhangiani S."/>
            <person name="Johnson A."/>
            <person name="Khan Z."/>
            <person name="Li Z."/>
            <person name="Liu W."/>
            <person name="Liu X."/>
            <person name="Perez L."/>
            <person name="Shen H."/>
            <person name="Wang Q."/>
            <person name="Watt J."/>
            <person name="Xi L."/>
            <person name="Xin Y."/>
            <person name="Zhou J."/>
            <person name="Deng J."/>
            <person name="Jiang H."/>
            <person name="Liu Y."/>
            <person name="Qu J."/>
            <person name="Song X.-Z."/>
            <person name="Zhang L."/>
            <person name="Villasana D."/>
            <person name="Johnson A."/>
            <person name="Liu J."/>
            <person name="Liyanage D."/>
            <person name="Lorensuhewa L."/>
            <person name="Robinson T."/>
            <person name="Song A."/>
            <person name="Song B.-B."/>
            <person name="Dinh H."/>
            <person name="Thornton R."/>
            <person name="Coyle M."/>
            <person name="Francisco L."/>
            <person name="Jackson L."/>
            <person name="Javaid M."/>
            <person name="Korchina V."/>
            <person name="Kovar C."/>
            <person name="Mata R."/>
            <person name="Mathew T."/>
            <person name="Ngo R."/>
            <person name="Nguyen L."/>
            <person name="Nguyen N."/>
            <person name="Okwuonu G."/>
            <person name="Ongeri F."/>
            <person name="Pham C."/>
            <person name="Simmons D."/>
            <person name="Wilczek-Boney K."/>
            <person name="Hale W."/>
            <person name="Jakkamsetti A."/>
            <person name="Pham P."/>
            <person name="Ruth R."/>
            <person name="San Lucas F."/>
            <person name="Warren J."/>
            <person name="Zhang J."/>
            <person name="Zhao Z."/>
            <person name="Zhou C."/>
            <person name="Zhu D."/>
            <person name="Lee S."/>
            <person name="Bess C."/>
            <person name="Blankenburg K."/>
            <person name="Forbes L."/>
            <person name="Fu Q."/>
            <person name="Gubbala S."/>
            <person name="Hirani K."/>
            <person name="Jayaseelan J.C."/>
            <person name="Lara F."/>
            <person name="Munidasa M."/>
            <person name="Palculict T."/>
            <person name="Patil S."/>
            <person name="Pu L.-L."/>
            <person name="Saada N."/>
            <person name="Tang L."/>
            <person name="Weissenberger G."/>
            <person name="Zhu Y."/>
            <person name="Hemphill L."/>
            <person name="Shang Y."/>
            <person name="Youmans B."/>
            <person name="Ayvaz T."/>
            <person name="Ross M."/>
            <person name="Santibanez J."/>
            <person name="Aqrawi P."/>
            <person name="Gross S."/>
            <person name="Joshi V."/>
            <person name="Fowler G."/>
            <person name="Nazareth L."/>
            <person name="Reid J."/>
            <person name="Worley K."/>
            <person name="Petrosino J."/>
            <person name="Highlander S."/>
            <person name="Gibbs R."/>
        </authorList>
    </citation>
    <scope>NUCLEOTIDE SEQUENCE [LARGE SCALE GENOMIC DNA]</scope>
    <source>
        <strain evidence="9 10">DSM 15829</strain>
    </source>
</reference>
<dbReference type="PANTHER" id="PTHR30582">
    <property type="entry name" value="L,D-TRANSPEPTIDASE"/>
    <property type="match status" value="1"/>
</dbReference>
<dbReference type="AlphaFoldDB" id="F1T564"/>
<dbReference type="MEROPS" id="C82.001"/>
<dbReference type="GO" id="GO:0018104">
    <property type="term" value="P:peptidoglycan-protein cross-linking"/>
    <property type="evidence" value="ECO:0007669"/>
    <property type="project" value="TreeGrafter"/>
</dbReference>
<evidence type="ECO:0000256" key="7">
    <source>
        <dbReference type="SAM" id="Phobius"/>
    </source>
</evidence>
<evidence type="ECO:0000256" key="2">
    <source>
        <dbReference type="ARBA" id="ARBA00022679"/>
    </source>
</evidence>
<proteinExistence type="predicted"/>
<feature type="domain" description="L,D-TPase catalytic" evidence="8">
    <location>
        <begin position="405"/>
        <end position="534"/>
    </location>
</feature>
<comment type="caution">
    <text evidence="9">The sequence shown here is derived from an EMBL/GenBank/DDBJ whole genome shotgun (WGS) entry which is preliminary data.</text>
</comment>
<evidence type="ECO:0000313" key="10">
    <source>
        <dbReference type="Proteomes" id="UP000005947"/>
    </source>
</evidence>
<evidence type="ECO:0000259" key="8">
    <source>
        <dbReference type="PROSITE" id="PS52029"/>
    </source>
</evidence>
<organism evidence="9 10">
    <name type="scientific">Fannyhessea vaginae DSM 15829</name>
    <dbReference type="NCBI Taxonomy" id="525256"/>
    <lineage>
        <taxon>Bacteria</taxon>
        <taxon>Bacillati</taxon>
        <taxon>Actinomycetota</taxon>
        <taxon>Coriobacteriia</taxon>
        <taxon>Coriobacteriales</taxon>
        <taxon>Atopobiaceae</taxon>
        <taxon>Fannyhessea</taxon>
    </lineage>
</organism>
<keyword evidence="7" id="KW-0472">Membrane</keyword>
<accession>F1T564</accession>